<proteinExistence type="predicted"/>
<organism evidence="2 3">
    <name type="scientific">Alteromonas australica</name>
    <dbReference type="NCBI Taxonomy" id="589873"/>
    <lineage>
        <taxon>Bacteria</taxon>
        <taxon>Pseudomonadati</taxon>
        <taxon>Pseudomonadota</taxon>
        <taxon>Gammaproteobacteria</taxon>
        <taxon>Alteromonadales</taxon>
        <taxon>Alteromonadaceae</taxon>
        <taxon>Alteromonas/Salinimonas group</taxon>
        <taxon>Alteromonas</taxon>
    </lineage>
</organism>
<reference evidence="2 3" key="1">
    <citation type="journal article" date="2018" name="Nat. Biotechnol.">
        <title>A standardized bacterial taxonomy based on genome phylogeny substantially revises the tree of life.</title>
        <authorList>
            <person name="Parks D.H."/>
            <person name="Chuvochina M."/>
            <person name="Waite D.W."/>
            <person name="Rinke C."/>
            <person name="Skarshewski A."/>
            <person name="Chaumeil P.A."/>
            <person name="Hugenholtz P."/>
        </authorList>
    </citation>
    <scope>NUCLEOTIDE SEQUENCE [LARGE SCALE GENOMIC DNA]</scope>
    <source>
        <strain evidence="2">UBA11978</strain>
    </source>
</reference>
<dbReference type="AlphaFoldDB" id="A0A350P161"/>
<gene>
    <name evidence="2" type="ORF">DCW74_04740</name>
</gene>
<dbReference type="Proteomes" id="UP000263517">
    <property type="component" value="Unassembled WGS sequence"/>
</dbReference>
<comment type="caution">
    <text evidence="2">The sequence shown here is derived from an EMBL/GenBank/DDBJ whole genome shotgun (WGS) entry which is preliminary data.</text>
</comment>
<name>A0A350P161_9ALTE</name>
<dbReference type="PANTHER" id="PTHR34404:SF2">
    <property type="entry name" value="CONSERVED SERINE RICH PROTEIN"/>
    <property type="match status" value="1"/>
</dbReference>
<dbReference type="NCBIfam" id="TIGR02605">
    <property type="entry name" value="CxxC_CxxC_SSSS"/>
    <property type="match status" value="1"/>
</dbReference>
<accession>A0A350P161</accession>
<feature type="domain" description="Putative regulatory protein FmdB zinc ribbon" evidence="1">
    <location>
        <begin position="1"/>
        <end position="43"/>
    </location>
</feature>
<evidence type="ECO:0000313" key="3">
    <source>
        <dbReference type="Proteomes" id="UP000263517"/>
    </source>
</evidence>
<evidence type="ECO:0000259" key="1">
    <source>
        <dbReference type="SMART" id="SM00834"/>
    </source>
</evidence>
<sequence length="73" mass="8221">MPNYDYRCRLCGNTFEVFQSMNDKKLKRCLDSACGGEVERLIGTGSAVIFKGSGFYSTDYRSASYKRDKAADK</sequence>
<dbReference type="SMART" id="SM00834">
    <property type="entry name" value="CxxC_CXXC_SSSS"/>
    <property type="match status" value="1"/>
</dbReference>
<dbReference type="PANTHER" id="PTHR34404">
    <property type="entry name" value="REGULATORY PROTEIN, FMDB FAMILY"/>
    <property type="match status" value="1"/>
</dbReference>
<dbReference type="Pfam" id="PF09723">
    <property type="entry name" value="Zn_ribbon_8"/>
    <property type="match status" value="1"/>
</dbReference>
<protein>
    <submittedName>
        <fullName evidence="2">FmdB family transcriptional regulator</fullName>
    </submittedName>
</protein>
<evidence type="ECO:0000313" key="2">
    <source>
        <dbReference type="EMBL" id="HAW75028.1"/>
    </source>
</evidence>
<dbReference type="InterPro" id="IPR013429">
    <property type="entry name" value="Regulatory_FmdB_Zinc_ribbon"/>
</dbReference>
<dbReference type="EMBL" id="DNAN01000163">
    <property type="protein sequence ID" value="HAW75028.1"/>
    <property type="molecule type" value="Genomic_DNA"/>
</dbReference>